<keyword evidence="12" id="KW-0472">Membrane</keyword>
<dbReference type="InterPro" id="IPR026627">
    <property type="entry name" value="NDUFB2_animal"/>
</dbReference>
<protein>
    <recommendedName>
        <fullName evidence="5">NADH dehydrogenase [ubiquinone] 1 beta subcomplex subunit 2, mitochondrial</fullName>
    </recommendedName>
    <alternativeName>
        <fullName evidence="13">Complex I-AGGG</fullName>
    </alternativeName>
    <alternativeName>
        <fullName evidence="14">NADH-ubiquinone oxidoreductase AGGG subunit</fullName>
    </alternativeName>
</protein>
<dbReference type="OrthoDB" id="6241903at2759"/>
<evidence type="ECO:0000256" key="13">
    <source>
        <dbReference type="ARBA" id="ARBA00031368"/>
    </source>
</evidence>
<proteinExistence type="inferred from homology"/>
<evidence type="ECO:0000256" key="2">
    <source>
        <dbReference type="ARBA" id="ARBA00004443"/>
    </source>
</evidence>
<dbReference type="Proteomes" id="UP000694562">
    <property type="component" value="Unplaced"/>
</dbReference>
<comment type="subcellular location">
    <subcellularLocation>
        <location evidence="2">Mitochondrion inner membrane</location>
        <topology evidence="2">Peripheral membrane protein</topology>
        <orientation evidence="2">Matrix side</orientation>
    </subcellularLocation>
</comment>
<keyword evidence="11" id="KW-0496">Mitochondrion</keyword>
<evidence type="ECO:0000256" key="9">
    <source>
        <dbReference type="ARBA" id="ARBA00022946"/>
    </source>
</evidence>
<name>A0A8C4U8F8_FALTI</name>
<evidence type="ECO:0000256" key="3">
    <source>
        <dbReference type="ARBA" id="ARBA00005923"/>
    </source>
</evidence>
<dbReference type="Ensembl" id="ENSFTIT00000006319.1">
    <property type="protein sequence ID" value="ENSFTIP00000006039.1"/>
    <property type="gene ID" value="ENSFTIG00000004169.1"/>
</dbReference>
<dbReference type="PANTHER" id="PTHR15223">
    <property type="entry name" value="NADH-UBIQUINONE OXIDOREDUCTASE AGGG SUBUNIT"/>
    <property type="match status" value="1"/>
</dbReference>
<keyword evidence="6" id="KW-0813">Transport</keyword>
<evidence type="ECO:0000256" key="12">
    <source>
        <dbReference type="ARBA" id="ARBA00023136"/>
    </source>
</evidence>
<evidence type="ECO:0000256" key="14">
    <source>
        <dbReference type="ARBA" id="ARBA00031736"/>
    </source>
</evidence>
<keyword evidence="7" id="KW-0679">Respiratory chain</keyword>
<comment type="similarity">
    <text evidence="3">Belongs to the complex I NDUFB2 subunit family.</text>
</comment>
<sequence length="160" mass="18339">MTRSPSEVGRFPLTLALGVSDQTHRLAGWVFKRHSPAAPAFVPFPSHRDRTRLLLQRRSRGERLPGQLQRPATCGGEKEEEKLTHTCSAGGEVHIQPRYRQFPELTRAQVIRGEVLSGFMWFWILWHFWHSSDMVLGHFPYPDPSAWTDEELGIPPDDAE</sequence>
<reference evidence="15" key="2">
    <citation type="submission" date="2025-09" db="UniProtKB">
        <authorList>
            <consortium name="Ensembl"/>
        </authorList>
    </citation>
    <scope>IDENTIFICATION</scope>
</reference>
<keyword evidence="9" id="KW-0809">Transit peptide</keyword>
<organism evidence="15 16">
    <name type="scientific">Falco tinnunculus</name>
    <name type="common">Common kestrel</name>
    <dbReference type="NCBI Taxonomy" id="100819"/>
    <lineage>
        <taxon>Eukaryota</taxon>
        <taxon>Metazoa</taxon>
        <taxon>Chordata</taxon>
        <taxon>Craniata</taxon>
        <taxon>Vertebrata</taxon>
        <taxon>Euteleostomi</taxon>
        <taxon>Archelosauria</taxon>
        <taxon>Archosauria</taxon>
        <taxon>Dinosauria</taxon>
        <taxon>Saurischia</taxon>
        <taxon>Theropoda</taxon>
        <taxon>Coelurosauria</taxon>
        <taxon>Aves</taxon>
        <taxon>Neognathae</taxon>
        <taxon>Neoaves</taxon>
        <taxon>Telluraves</taxon>
        <taxon>Australaves</taxon>
        <taxon>Falconiformes</taxon>
        <taxon>Falconidae</taxon>
        <taxon>Falco</taxon>
    </lineage>
</organism>
<dbReference type="PANTHER" id="PTHR15223:SF1">
    <property type="entry name" value="NADH DEHYDROGENASE [UBIQUINONE] 1 BETA SUBCOMPLEX SUBUNIT 2, MITOCHONDRIAL"/>
    <property type="match status" value="1"/>
</dbReference>
<keyword evidence="8" id="KW-0999">Mitochondrion inner membrane</keyword>
<dbReference type="GO" id="GO:0032981">
    <property type="term" value="P:mitochondrial respiratory chain complex I assembly"/>
    <property type="evidence" value="ECO:0007669"/>
    <property type="project" value="TreeGrafter"/>
</dbReference>
<comment type="subunit">
    <text evidence="4">Complex I is composed of 45 different subunits.</text>
</comment>
<dbReference type="GO" id="GO:0045271">
    <property type="term" value="C:respiratory chain complex I"/>
    <property type="evidence" value="ECO:0007669"/>
    <property type="project" value="InterPro"/>
</dbReference>
<evidence type="ECO:0000313" key="16">
    <source>
        <dbReference type="Proteomes" id="UP000694562"/>
    </source>
</evidence>
<evidence type="ECO:0000256" key="4">
    <source>
        <dbReference type="ARBA" id="ARBA00011533"/>
    </source>
</evidence>
<dbReference type="GO" id="GO:0005743">
    <property type="term" value="C:mitochondrial inner membrane"/>
    <property type="evidence" value="ECO:0007669"/>
    <property type="project" value="UniProtKB-SubCell"/>
</dbReference>
<evidence type="ECO:0000256" key="10">
    <source>
        <dbReference type="ARBA" id="ARBA00022982"/>
    </source>
</evidence>
<comment type="function">
    <text evidence="1">Accessory subunit of the mitochondrial membrane respiratory chain NADH dehydrogenase (Complex I), that is believed not to be involved in catalysis. Complex I functions in the transfer of electrons from NADH to the respiratory chain. The immediate electron acceptor for the enzyme is believed to be ubiquinone.</text>
</comment>
<evidence type="ECO:0000256" key="11">
    <source>
        <dbReference type="ARBA" id="ARBA00023128"/>
    </source>
</evidence>
<evidence type="ECO:0000256" key="5">
    <source>
        <dbReference type="ARBA" id="ARBA00014585"/>
    </source>
</evidence>
<keyword evidence="16" id="KW-1185">Reference proteome</keyword>
<evidence type="ECO:0000256" key="6">
    <source>
        <dbReference type="ARBA" id="ARBA00022448"/>
    </source>
</evidence>
<keyword evidence="10" id="KW-0249">Electron transport</keyword>
<evidence type="ECO:0000256" key="8">
    <source>
        <dbReference type="ARBA" id="ARBA00022792"/>
    </source>
</evidence>
<accession>A0A8C4U8F8</accession>
<reference evidence="15" key="1">
    <citation type="submission" date="2025-08" db="UniProtKB">
        <authorList>
            <consortium name="Ensembl"/>
        </authorList>
    </citation>
    <scope>IDENTIFICATION</scope>
</reference>
<evidence type="ECO:0000256" key="1">
    <source>
        <dbReference type="ARBA" id="ARBA00003195"/>
    </source>
</evidence>
<evidence type="ECO:0000256" key="7">
    <source>
        <dbReference type="ARBA" id="ARBA00022660"/>
    </source>
</evidence>
<dbReference type="AlphaFoldDB" id="A0A8C4U8F8"/>
<evidence type="ECO:0000313" key="15">
    <source>
        <dbReference type="Ensembl" id="ENSFTIP00000006039.1"/>
    </source>
</evidence>
<dbReference type="Pfam" id="PF14813">
    <property type="entry name" value="NADH_B2"/>
    <property type="match status" value="1"/>
</dbReference>